<protein>
    <submittedName>
        <fullName evidence="3">Membrane protein</fullName>
    </submittedName>
</protein>
<dbReference type="EMBL" id="JAVDQA010000006">
    <property type="protein sequence ID" value="MDR6301507.1"/>
    <property type="molecule type" value="Genomic_DNA"/>
</dbReference>
<dbReference type="Proteomes" id="UP001257659">
    <property type="component" value="Unassembled WGS sequence"/>
</dbReference>
<feature type="transmembrane region" description="Helical" evidence="1">
    <location>
        <begin position="118"/>
        <end position="136"/>
    </location>
</feature>
<gene>
    <name evidence="3" type="ORF">GGR31_002176</name>
</gene>
<keyword evidence="1" id="KW-1133">Transmembrane helix</keyword>
<evidence type="ECO:0000313" key="3">
    <source>
        <dbReference type="EMBL" id="MDR6301507.1"/>
    </source>
</evidence>
<comment type="caution">
    <text evidence="3">The sequence shown here is derived from an EMBL/GenBank/DDBJ whole genome shotgun (WGS) entry which is preliminary data.</text>
</comment>
<feature type="transmembrane region" description="Helical" evidence="1">
    <location>
        <begin position="20"/>
        <end position="37"/>
    </location>
</feature>
<name>A0ABU1K7A9_9FLAO</name>
<dbReference type="RefSeq" id="WP_309728980.1">
    <property type="nucleotide sequence ID" value="NZ_JAVDQA010000006.1"/>
</dbReference>
<sequence length="161" mass="17983">METLPDFWRTTTFHPLSVHFPIVLLLFAFLFKSISLFSTKETFKLGGSILLIAGTISAWIAIYTGNLADGIVSRKLCDPTVLKDHENFAFTTAWLFTAASVIDLFIHFKVLASLKKWINYLLILLLLGGTSCLFYVGHLGATLVYQQAAGVYTPSEHCEEF</sequence>
<feature type="domain" description="DUF2231" evidence="2">
    <location>
        <begin position="12"/>
        <end position="151"/>
    </location>
</feature>
<dbReference type="InterPro" id="IPR019251">
    <property type="entry name" value="DUF2231_TM"/>
</dbReference>
<organism evidence="3 4">
    <name type="scientific">Mesonia maritima</name>
    <dbReference type="NCBI Taxonomy" id="1793873"/>
    <lineage>
        <taxon>Bacteria</taxon>
        <taxon>Pseudomonadati</taxon>
        <taxon>Bacteroidota</taxon>
        <taxon>Flavobacteriia</taxon>
        <taxon>Flavobacteriales</taxon>
        <taxon>Flavobacteriaceae</taxon>
        <taxon>Mesonia</taxon>
    </lineage>
</organism>
<evidence type="ECO:0000259" key="2">
    <source>
        <dbReference type="Pfam" id="PF09990"/>
    </source>
</evidence>
<reference evidence="3 4" key="1">
    <citation type="submission" date="2023-07" db="EMBL/GenBank/DDBJ databases">
        <title>Genomic Encyclopedia of Type Strains, Phase IV (KMG-IV): sequencing the most valuable type-strain genomes for metagenomic binning, comparative biology and taxonomic classification.</title>
        <authorList>
            <person name="Goeker M."/>
        </authorList>
    </citation>
    <scope>NUCLEOTIDE SEQUENCE [LARGE SCALE GENOMIC DNA]</scope>
    <source>
        <strain evidence="3 4">DSM 102814</strain>
    </source>
</reference>
<keyword evidence="1" id="KW-0812">Transmembrane</keyword>
<dbReference type="Pfam" id="PF09990">
    <property type="entry name" value="DUF2231"/>
    <property type="match status" value="1"/>
</dbReference>
<evidence type="ECO:0000256" key="1">
    <source>
        <dbReference type="SAM" id="Phobius"/>
    </source>
</evidence>
<proteinExistence type="predicted"/>
<keyword evidence="4" id="KW-1185">Reference proteome</keyword>
<accession>A0ABU1K7A9</accession>
<evidence type="ECO:0000313" key="4">
    <source>
        <dbReference type="Proteomes" id="UP001257659"/>
    </source>
</evidence>
<feature type="transmembrane region" description="Helical" evidence="1">
    <location>
        <begin position="49"/>
        <end position="68"/>
    </location>
</feature>
<feature type="transmembrane region" description="Helical" evidence="1">
    <location>
        <begin position="88"/>
        <end position="106"/>
    </location>
</feature>
<keyword evidence="1" id="KW-0472">Membrane</keyword>